<evidence type="ECO:0000313" key="2">
    <source>
        <dbReference type="Proteomes" id="UP000276133"/>
    </source>
</evidence>
<gene>
    <name evidence="1" type="ORF">BpHYR1_030457</name>
</gene>
<reference evidence="1 2" key="1">
    <citation type="journal article" date="2018" name="Sci. Rep.">
        <title>Genomic signatures of local adaptation to the degree of environmental predictability in rotifers.</title>
        <authorList>
            <person name="Franch-Gras L."/>
            <person name="Hahn C."/>
            <person name="Garcia-Roger E.M."/>
            <person name="Carmona M.J."/>
            <person name="Serra M."/>
            <person name="Gomez A."/>
        </authorList>
    </citation>
    <scope>NUCLEOTIDE SEQUENCE [LARGE SCALE GENOMIC DNA]</scope>
    <source>
        <strain evidence="1">HYR1</strain>
    </source>
</reference>
<dbReference type="EMBL" id="REGN01005119">
    <property type="protein sequence ID" value="RNA14719.1"/>
    <property type="molecule type" value="Genomic_DNA"/>
</dbReference>
<dbReference type="Proteomes" id="UP000276133">
    <property type="component" value="Unassembled WGS sequence"/>
</dbReference>
<organism evidence="1 2">
    <name type="scientific">Brachionus plicatilis</name>
    <name type="common">Marine rotifer</name>
    <name type="synonym">Brachionus muelleri</name>
    <dbReference type="NCBI Taxonomy" id="10195"/>
    <lineage>
        <taxon>Eukaryota</taxon>
        <taxon>Metazoa</taxon>
        <taxon>Spiralia</taxon>
        <taxon>Gnathifera</taxon>
        <taxon>Rotifera</taxon>
        <taxon>Eurotatoria</taxon>
        <taxon>Monogononta</taxon>
        <taxon>Pseudotrocha</taxon>
        <taxon>Ploima</taxon>
        <taxon>Brachionidae</taxon>
        <taxon>Brachionus</taxon>
    </lineage>
</organism>
<sequence length="62" mass="7222">MFFKAKKSVFNFILDVSIKDDNYFLQFRAILKITWLVSDPSLGFKILNTGEEFPDLDFLGDL</sequence>
<keyword evidence="2" id="KW-1185">Reference proteome</keyword>
<dbReference type="AlphaFoldDB" id="A0A3M7QU32"/>
<name>A0A3M7QU32_BRAPC</name>
<proteinExistence type="predicted"/>
<evidence type="ECO:0000313" key="1">
    <source>
        <dbReference type="EMBL" id="RNA14719.1"/>
    </source>
</evidence>
<comment type="caution">
    <text evidence="1">The sequence shown here is derived from an EMBL/GenBank/DDBJ whole genome shotgun (WGS) entry which is preliminary data.</text>
</comment>
<accession>A0A3M7QU32</accession>
<protein>
    <submittedName>
        <fullName evidence="1">Uncharacterized protein</fullName>
    </submittedName>
</protein>